<keyword evidence="3" id="KW-1185">Reference proteome</keyword>
<protein>
    <submittedName>
        <fullName evidence="2">Fungal fucose-specific lectin</fullName>
    </submittedName>
</protein>
<keyword evidence="2" id="KW-0430">Lectin</keyword>
<sequence>MSSLTINTAIACLAIGDVHLRVYFQDSEDYIRESQGGFWTGGTINNRLFQAKPNTPLAAISWGCEPRIRIYYVDNKNILQEHSWDGSSWYTGSLGRSNIKVDHRSKLAACTWSATPCVRLYCQLPGSLAINEVCWDGNGWKMGTTLPNAQLGSSFAAVQFQKMGTQLRVYYQTRDNTIHEHCWDVTAWVIGHTFGKGPAGTAIGAIAWSGGLQIRVCYEQPNGNGGIIQQDYKPIDGWNRYEPMTITSTLPNTCLSLCCWGDIQIRYYYQRVSNEIQEFCWNPDSGLFIGAKIPTR</sequence>
<dbReference type="STRING" id="1051890.A0A3N4LH05"/>
<name>A0A3N4LH05_9PEZI</name>
<dbReference type="Proteomes" id="UP000267821">
    <property type="component" value="Unassembled WGS sequence"/>
</dbReference>
<dbReference type="InterPro" id="IPR012475">
    <property type="entry name" value="Fungal_lectin"/>
</dbReference>
<evidence type="ECO:0000256" key="1">
    <source>
        <dbReference type="ARBA" id="ARBA00009042"/>
    </source>
</evidence>
<dbReference type="OrthoDB" id="407298at2759"/>
<proteinExistence type="inferred from homology"/>
<gene>
    <name evidence="2" type="ORF">L211DRAFT_789614</name>
</gene>
<dbReference type="EMBL" id="ML121555">
    <property type="protein sequence ID" value="RPB22006.1"/>
    <property type="molecule type" value="Genomic_DNA"/>
</dbReference>
<dbReference type="GO" id="GO:0030246">
    <property type="term" value="F:carbohydrate binding"/>
    <property type="evidence" value="ECO:0007669"/>
    <property type="project" value="UniProtKB-KW"/>
</dbReference>
<comment type="similarity">
    <text evidence="1">Belongs to the fungal fucose-specific lectin family.</text>
</comment>
<dbReference type="Gene3D" id="2.120.10.70">
    <property type="entry name" value="Fucose-specific lectin"/>
    <property type="match status" value="2"/>
</dbReference>
<evidence type="ECO:0000313" key="2">
    <source>
        <dbReference type="EMBL" id="RPB22006.1"/>
    </source>
</evidence>
<dbReference type="SUPFAM" id="SSF89372">
    <property type="entry name" value="Fucose-specific lectin"/>
    <property type="match status" value="1"/>
</dbReference>
<reference evidence="2 3" key="1">
    <citation type="journal article" date="2018" name="Nat. Ecol. Evol.">
        <title>Pezizomycetes genomes reveal the molecular basis of ectomycorrhizal truffle lifestyle.</title>
        <authorList>
            <person name="Murat C."/>
            <person name="Payen T."/>
            <person name="Noel B."/>
            <person name="Kuo A."/>
            <person name="Morin E."/>
            <person name="Chen J."/>
            <person name="Kohler A."/>
            <person name="Krizsan K."/>
            <person name="Balestrini R."/>
            <person name="Da Silva C."/>
            <person name="Montanini B."/>
            <person name="Hainaut M."/>
            <person name="Levati E."/>
            <person name="Barry K.W."/>
            <person name="Belfiori B."/>
            <person name="Cichocki N."/>
            <person name="Clum A."/>
            <person name="Dockter R.B."/>
            <person name="Fauchery L."/>
            <person name="Guy J."/>
            <person name="Iotti M."/>
            <person name="Le Tacon F."/>
            <person name="Lindquist E.A."/>
            <person name="Lipzen A."/>
            <person name="Malagnac F."/>
            <person name="Mello A."/>
            <person name="Molinier V."/>
            <person name="Miyauchi S."/>
            <person name="Poulain J."/>
            <person name="Riccioni C."/>
            <person name="Rubini A."/>
            <person name="Sitrit Y."/>
            <person name="Splivallo R."/>
            <person name="Traeger S."/>
            <person name="Wang M."/>
            <person name="Zifcakova L."/>
            <person name="Wipf D."/>
            <person name="Zambonelli A."/>
            <person name="Paolocci F."/>
            <person name="Nowrousian M."/>
            <person name="Ottonello S."/>
            <person name="Baldrian P."/>
            <person name="Spatafora J.W."/>
            <person name="Henrissat B."/>
            <person name="Nagy L.G."/>
            <person name="Aury J.M."/>
            <person name="Wincker P."/>
            <person name="Grigoriev I.V."/>
            <person name="Bonfante P."/>
            <person name="Martin F.M."/>
        </authorList>
    </citation>
    <scope>NUCLEOTIDE SEQUENCE [LARGE SCALE GENOMIC DNA]</scope>
    <source>
        <strain evidence="2 3">ATCC MYA-4762</strain>
    </source>
</reference>
<organism evidence="2 3">
    <name type="scientific">Terfezia boudieri ATCC MYA-4762</name>
    <dbReference type="NCBI Taxonomy" id="1051890"/>
    <lineage>
        <taxon>Eukaryota</taxon>
        <taxon>Fungi</taxon>
        <taxon>Dikarya</taxon>
        <taxon>Ascomycota</taxon>
        <taxon>Pezizomycotina</taxon>
        <taxon>Pezizomycetes</taxon>
        <taxon>Pezizales</taxon>
        <taxon>Pezizaceae</taxon>
        <taxon>Terfezia</taxon>
    </lineage>
</organism>
<accession>A0A3N4LH05</accession>
<evidence type="ECO:0000313" key="3">
    <source>
        <dbReference type="Proteomes" id="UP000267821"/>
    </source>
</evidence>
<dbReference type="AlphaFoldDB" id="A0A3N4LH05"/>
<dbReference type="Pfam" id="PF07938">
    <property type="entry name" value="Fungal_lectin"/>
    <property type="match status" value="1"/>
</dbReference>
<dbReference type="InParanoid" id="A0A3N4LH05"/>